<dbReference type="Proteomes" id="UP000581135">
    <property type="component" value="Unassembled WGS sequence"/>
</dbReference>
<dbReference type="AlphaFoldDB" id="A0A839SWB7"/>
<feature type="domain" description="N-acetyltransferase" evidence="1">
    <location>
        <begin position="3"/>
        <end position="147"/>
    </location>
</feature>
<proteinExistence type="predicted"/>
<reference evidence="2 3" key="1">
    <citation type="submission" date="2020-08" db="EMBL/GenBank/DDBJ databases">
        <title>Genomic Encyclopedia of Type Strains, Phase III (KMG-III): the genomes of soil and plant-associated and newly described type strains.</title>
        <authorList>
            <person name="Whitman W."/>
        </authorList>
    </citation>
    <scope>NUCLEOTIDE SEQUENCE [LARGE SCALE GENOMIC DNA]</scope>
    <source>
        <strain evidence="2 3">CECT 8803</strain>
    </source>
</reference>
<protein>
    <submittedName>
        <fullName evidence="2">Putative N-acetyltransferase YhbS</fullName>
    </submittedName>
</protein>
<dbReference type="GO" id="GO:0016747">
    <property type="term" value="F:acyltransferase activity, transferring groups other than amino-acyl groups"/>
    <property type="evidence" value="ECO:0007669"/>
    <property type="project" value="InterPro"/>
</dbReference>
<dbReference type="SUPFAM" id="SSF55729">
    <property type="entry name" value="Acyl-CoA N-acyltransferases (Nat)"/>
    <property type="match status" value="1"/>
</dbReference>
<dbReference type="Gene3D" id="3.40.630.30">
    <property type="match status" value="1"/>
</dbReference>
<evidence type="ECO:0000313" key="2">
    <source>
        <dbReference type="EMBL" id="MBB3065974.1"/>
    </source>
</evidence>
<dbReference type="InterPro" id="IPR000182">
    <property type="entry name" value="GNAT_dom"/>
</dbReference>
<gene>
    <name evidence="2" type="ORF">FHR98_002277</name>
</gene>
<dbReference type="CDD" id="cd04301">
    <property type="entry name" value="NAT_SF"/>
    <property type="match status" value="1"/>
</dbReference>
<accession>A0A839SWB7</accession>
<dbReference type="InterPro" id="IPR016181">
    <property type="entry name" value="Acyl_CoA_acyltransferase"/>
</dbReference>
<keyword evidence="2" id="KW-0808">Transferase</keyword>
<dbReference type="EMBL" id="JACHXA010000006">
    <property type="protein sequence ID" value="MBB3065974.1"/>
    <property type="molecule type" value="Genomic_DNA"/>
</dbReference>
<dbReference type="PROSITE" id="PS51186">
    <property type="entry name" value="GNAT"/>
    <property type="match status" value="1"/>
</dbReference>
<sequence length="184" mass="20109">MSFEIIAERPQDAGRIDILLERTFGPERKSKTVYRLRDGYEPVVALSFVAVDPDKQLLGSIRYWPIVIGKAATPAILLGPLAVEPSLQGRGIGRALVRHSLAAAKRQRHRLCLVVGAPEYYGPYGFENAGARKLRLPGPVEPDRFQVFELRQGALKGVSGLIAPAVDASARLNVPHAAKPRQGR</sequence>
<dbReference type="RefSeq" id="WP_183416800.1">
    <property type="nucleotide sequence ID" value="NZ_JACHXA010000006.1"/>
</dbReference>
<organism evidence="2 3">
    <name type="scientific">Limibacillus halophilus</name>
    <dbReference type="NCBI Taxonomy" id="1579333"/>
    <lineage>
        <taxon>Bacteria</taxon>
        <taxon>Pseudomonadati</taxon>
        <taxon>Pseudomonadota</taxon>
        <taxon>Alphaproteobacteria</taxon>
        <taxon>Rhodospirillales</taxon>
        <taxon>Rhodovibrionaceae</taxon>
        <taxon>Limibacillus</taxon>
    </lineage>
</organism>
<evidence type="ECO:0000259" key="1">
    <source>
        <dbReference type="PROSITE" id="PS51186"/>
    </source>
</evidence>
<keyword evidence="3" id="KW-1185">Reference proteome</keyword>
<dbReference type="Pfam" id="PF13508">
    <property type="entry name" value="Acetyltransf_7"/>
    <property type="match status" value="1"/>
</dbReference>
<comment type="caution">
    <text evidence="2">The sequence shown here is derived from an EMBL/GenBank/DDBJ whole genome shotgun (WGS) entry which is preliminary data.</text>
</comment>
<evidence type="ECO:0000313" key="3">
    <source>
        <dbReference type="Proteomes" id="UP000581135"/>
    </source>
</evidence>
<name>A0A839SWB7_9PROT</name>